<dbReference type="Proteomes" id="UP000824469">
    <property type="component" value="Unassembled WGS sequence"/>
</dbReference>
<accession>A0AA38C275</accession>
<evidence type="ECO:0008006" key="7">
    <source>
        <dbReference type="Google" id="ProtNLM"/>
    </source>
</evidence>
<name>A0AA38C275_TAXCH</name>
<evidence type="ECO:0000313" key="5">
    <source>
        <dbReference type="EMBL" id="KAH9289649.1"/>
    </source>
</evidence>
<dbReference type="InterPro" id="IPR032675">
    <property type="entry name" value="LRR_dom_sf"/>
</dbReference>
<evidence type="ECO:0000259" key="3">
    <source>
        <dbReference type="Pfam" id="PF00931"/>
    </source>
</evidence>
<feature type="domain" description="Disease resistance R13L4/SHOC-2-like LRR" evidence="4">
    <location>
        <begin position="585"/>
        <end position="710"/>
    </location>
</feature>
<dbReference type="InterPro" id="IPR002182">
    <property type="entry name" value="NB-ARC"/>
</dbReference>
<evidence type="ECO:0000256" key="2">
    <source>
        <dbReference type="ARBA" id="ARBA00022821"/>
    </source>
</evidence>
<evidence type="ECO:0000313" key="6">
    <source>
        <dbReference type="Proteomes" id="UP000824469"/>
    </source>
</evidence>
<dbReference type="InterPro" id="IPR027417">
    <property type="entry name" value="P-loop_NTPase"/>
</dbReference>
<dbReference type="InterPro" id="IPR055414">
    <property type="entry name" value="LRR_R13L4/SHOC2-like"/>
</dbReference>
<dbReference type="PANTHER" id="PTHR36766">
    <property type="entry name" value="PLANT BROAD-SPECTRUM MILDEW RESISTANCE PROTEIN RPW8"/>
    <property type="match status" value="1"/>
</dbReference>
<dbReference type="Pfam" id="PF23598">
    <property type="entry name" value="LRR_14"/>
    <property type="match status" value="1"/>
</dbReference>
<dbReference type="SUPFAM" id="SSF52540">
    <property type="entry name" value="P-loop containing nucleoside triphosphate hydrolases"/>
    <property type="match status" value="1"/>
</dbReference>
<dbReference type="PRINTS" id="PR00364">
    <property type="entry name" value="DISEASERSIST"/>
</dbReference>
<keyword evidence="6" id="KW-1185">Reference proteome</keyword>
<dbReference type="InterPro" id="IPR042197">
    <property type="entry name" value="Apaf_helical"/>
</dbReference>
<dbReference type="Pfam" id="PF00931">
    <property type="entry name" value="NB-ARC"/>
    <property type="match status" value="1"/>
</dbReference>
<dbReference type="GO" id="GO:0043531">
    <property type="term" value="F:ADP binding"/>
    <property type="evidence" value="ECO:0007669"/>
    <property type="project" value="InterPro"/>
</dbReference>
<protein>
    <recommendedName>
        <fullName evidence="7">NB-ARC domain-containing protein</fullName>
    </recommendedName>
</protein>
<dbReference type="OMA" id="ANETTHI"/>
<dbReference type="Gene3D" id="3.80.10.10">
    <property type="entry name" value="Ribonuclease Inhibitor"/>
    <property type="match status" value="2"/>
</dbReference>
<evidence type="ECO:0000259" key="4">
    <source>
        <dbReference type="Pfam" id="PF23598"/>
    </source>
</evidence>
<keyword evidence="1" id="KW-0677">Repeat</keyword>
<dbReference type="PANTHER" id="PTHR36766:SF30">
    <property type="entry name" value="TIR-NBS TYPE DISEASE RESISTANCE PROTEIN-RELATED"/>
    <property type="match status" value="1"/>
</dbReference>
<evidence type="ECO:0000256" key="1">
    <source>
        <dbReference type="ARBA" id="ARBA00022737"/>
    </source>
</evidence>
<dbReference type="SUPFAM" id="SSF52058">
    <property type="entry name" value="L domain-like"/>
    <property type="match status" value="1"/>
</dbReference>
<sequence>GTSDIARVKAGLPSASKFSDAVSKHVKIIANQILAYYKDKKSTTETVWNDVQNVHWARAGFLLVATAIQRLESLNISNKVGCLEVLNSMNNLAKEINNWTKKTNDLILKSEIIDLEMEKTVMKSTCLIGSGAILILYLQKRRKTLKSSQNVSKDRRELAKIFLLMDKMWSKMLYLQKRHYIKNDLQSGASDPVGIEQQITKVTELLEWENENPAVSVIVYGMEGAGKTTLADAVYARLNLQGWKYSKVTLTEKKETEPQIEELQSQILDDFNRTKTSSILFESDEQDLKAVMEKETVFIYIDSILRKEHLEKLLPMNITSPKKFRMLLTARNRNVCSVIEKCGIKPCKIYPIESLPLDAALHILSRRMDTDSILNQSHEQANEIAKHCSCSPLFLQVIGDYLGQQNDKIKAYDRVVDWLQGGEAFSEDKEHIFNIFNLLSAYDDSNVHEAFLDICSYFHDWEWEKVACIVGKEELESLEDGNLIQRIIKADTCTRKEERLSIHGLLLAAGRNASKQNRFTSVEEISLALEKDEVLRQTKGVWLKGRNYKSPIHISTENLYAMSKSLRVFAIEDLTILQGKCNGQFEELRFLQVNGRAPDLPIDILQPMQLRELNVLSSIQKFPESIGKLQHLQTIVVDGRPNTSLKALPEEFCHLHSLKRLTLRWCMIFTSLPTHFASLTNLQHLELAFCSELKELPCSFKHLLKLQNLDLQGCINLAIPPYFLGKITTLQYLNFQDCKKLEVLPTQVPFQASLRSLNLVGKSIEELPNEMGLLTNMETLQVGSPFLKSLPVSLGFMSDLRTLNIEFCTSLTHLPDSLGLLQHLSVNAPQVLKEAAKENIELRNQGEERLQI</sequence>
<dbReference type="GO" id="GO:0006952">
    <property type="term" value="P:defense response"/>
    <property type="evidence" value="ECO:0007669"/>
    <property type="project" value="UniProtKB-KW"/>
</dbReference>
<dbReference type="Gene3D" id="1.10.8.430">
    <property type="entry name" value="Helical domain of apoptotic protease-activating factors"/>
    <property type="match status" value="1"/>
</dbReference>
<reference evidence="5 6" key="1">
    <citation type="journal article" date="2021" name="Nat. Plants">
        <title>The Taxus genome provides insights into paclitaxel biosynthesis.</title>
        <authorList>
            <person name="Xiong X."/>
            <person name="Gou J."/>
            <person name="Liao Q."/>
            <person name="Li Y."/>
            <person name="Zhou Q."/>
            <person name="Bi G."/>
            <person name="Li C."/>
            <person name="Du R."/>
            <person name="Wang X."/>
            <person name="Sun T."/>
            <person name="Guo L."/>
            <person name="Liang H."/>
            <person name="Lu P."/>
            <person name="Wu Y."/>
            <person name="Zhang Z."/>
            <person name="Ro D.K."/>
            <person name="Shang Y."/>
            <person name="Huang S."/>
            <person name="Yan J."/>
        </authorList>
    </citation>
    <scope>NUCLEOTIDE SEQUENCE [LARGE SCALE GENOMIC DNA]</scope>
    <source>
        <strain evidence="5">Ta-2019</strain>
    </source>
</reference>
<dbReference type="EMBL" id="JAHRHJ020003813">
    <property type="protein sequence ID" value="KAH9289649.1"/>
    <property type="molecule type" value="Genomic_DNA"/>
</dbReference>
<gene>
    <name evidence="5" type="ORF">KI387_033766</name>
</gene>
<comment type="caution">
    <text evidence="5">The sequence shown here is derived from an EMBL/GenBank/DDBJ whole genome shotgun (WGS) entry which is preliminary data.</text>
</comment>
<feature type="non-terminal residue" evidence="5">
    <location>
        <position position="1"/>
    </location>
</feature>
<proteinExistence type="predicted"/>
<dbReference type="Gene3D" id="3.40.50.300">
    <property type="entry name" value="P-loop containing nucleotide triphosphate hydrolases"/>
    <property type="match status" value="1"/>
</dbReference>
<dbReference type="AlphaFoldDB" id="A0AA38C275"/>
<keyword evidence="2" id="KW-0611">Plant defense</keyword>
<feature type="domain" description="NB-ARC" evidence="3">
    <location>
        <begin position="196"/>
        <end position="365"/>
    </location>
</feature>
<organism evidence="5 6">
    <name type="scientific">Taxus chinensis</name>
    <name type="common">Chinese yew</name>
    <name type="synonym">Taxus wallichiana var. chinensis</name>
    <dbReference type="NCBI Taxonomy" id="29808"/>
    <lineage>
        <taxon>Eukaryota</taxon>
        <taxon>Viridiplantae</taxon>
        <taxon>Streptophyta</taxon>
        <taxon>Embryophyta</taxon>
        <taxon>Tracheophyta</taxon>
        <taxon>Spermatophyta</taxon>
        <taxon>Pinopsida</taxon>
        <taxon>Pinidae</taxon>
        <taxon>Conifers II</taxon>
        <taxon>Cupressales</taxon>
        <taxon>Taxaceae</taxon>
        <taxon>Taxus</taxon>
    </lineage>
</organism>